<evidence type="ECO:0000259" key="3">
    <source>
        <dbReference type="PROSITE" id="PS51000"/>
    </source>
</evidence>
<sequence length="289" mass="32263">MQVNIDFFADNGIKWKYYIVKAGDEMFAEERRGKILEILHEAQRVLVKELAEQFHVSIDSIRRDLSIMEEQGLLKKTHGGAIPVSAVRKPVVPSAVRIKDGPSHITAISKTAVSYIQEHDTIFLSGTNLHFHMIKYLPQHMPITVVTNSVKIAEQLRESENTDVYLIGGQVNKTGMISDIIANEMVKQFTIDLCFMTAGAISLQGVSTATPEEASFSRAVLEVSRRRFILASHENMEHDAFSKIGPLNSFHLLITDEGTPKELRDQIEKQGLEVTVAKGSYPVAVPDYS</sequence>
<dbReference type="STRING" id="1042163.BRLA_c030720"/>
<dbReference type="PRINTS" id="PR00037">
    <property type="entry name" value="HTHLACR"/>
</dbReference>
<reference evidence="4 5" key="1">
    <citation type="journal article" date="2011" name="J. Bacteriol.">
        <title>Genome sequence of Brevibacillus laterosporus LMG 15441, a pathogen of invertebrates.</title>
        <authorList>
            <person name="Djukic M."/>
            <person name="Poehlein A."/>
            <person name="Thurmer A."/>
            <person name="Daniel R."/>
        </authorList>
    </citation>
    <scope>NUCLEOTIDE SEQUENCE [LARGE SCALE GENOMIC DNA]</scope>
    <source>
        <strain evidence="4 5">LMG 15441</strain>
    </source>
</reference>
<accession>A0A075R6D9</accession>
<keyword evidence="2" id="KW-0804">Transcription</keyword>
<dbReference type="InterPro" id="IPR014036">
    <property type="entry name" value="DeoR-like_C"/>
</dbReference>
<dbReference type="EMBL" id="CP007806">
    <property type="protein sequence ID" value="AIG27384.1"/>
    <property type="molecule type" value="Genomic_DNA"/>
</dbReference>
<evidence type="ECO:0000256" key="2">
    <source>
        <dbReference type="ARBA" id="ARBA00023163"/>
    </source>
</evidence>
<dbReference type="SMART" id="SM01134">
    <property type="entry name" value="DeoRC"/>
    <property type="match status" value="1"/>
</dbReference>
<dbReference type="InterPro" id="IPR036390">
    <property type="entry name" value="WH_DNA-bd_sf"/>
</dbReference>
<gene>
    <name evidence="4" type="primary">glcR_1</name>
    <name evidence="4" type="ORF">BRLA_c030720</name>
</gene>
<dbReference type="Gene3D" id="1.10.10.10">
    <property type="entry name" value="Winged helix-like DNA-binding domain superfamily/Winged helix DNA-binding domain"/>
    <property type="match status" value="1"/>
</dbReference>
<dbReference type="GO" id="GO:0003700">
    <property type="term" value="F:DNA-binding transcription factor activity"/>
    <property type="evidence" value="ECO:0007669"/>
    <property type="project" value="InterPro"/>
</dbReference>
<dbReference type="Proteomes" id="UP000005850">
    <property type="component" value="Chromosome"/>
</dbReference>
<evidence type="ECO:0000313" key="5">
    <source>
        <dbReference type="Proteomes" id="UP000005850"/>
    </source>
</evidence>
<feature type="domain" description="HTH deoR-type" evidence="3">
    <location>
        <begin position="28"/>
        <end position="83"/>
    </location>
</feature>
<dbReference type="InterPro" id="IPR001034">
    <property type="entry name" value="DeoR_HTH"/>
</dbReference>
<protein>
    <submittedName>
        <fullName evidence="4">HTH-type transcriptional repressor GlcR</fullName>
    </submittedName>
</protein>
<dbReference type="AlphaFoldDB" id="A0A075R6D9"/>
<dbReference type="Gene3D" id="3.40.50.1360">
    <property type="match status" value="1"/>
</dbReference>
<dbReference type="HOGENOM" id="CLU_060699_1_4_9"/>
<dbReference type="InterPro" id="IPR050313">
    <property type="entry name" value="Carb_Metab_HTH_regulators"/>
</dbReference>
<dbReference type="InterPro" id="IPR036388">
    <property type="entry name" value="WH-like_DNA-bd_sf"/>
</dbReference>
<dbReference type="KEGG" id="blr:BRLA_c030720"/>
<evidence type="ECO:0000256" key="1">
    <source>
        <dbReference type="ARBA" id="ARBA00023015"/>
    </source>
</evidence>
<dbReference type="PANTHER" id="PTHR30363:SF51">
    <property type="entry name" value="HTH-TYPE TRANSCRIPTIONAL REPRESSOR GLCR"/>
    <property type="match status" value="1"/>
</dbReference>
<dbReference type="SUPFAM" id="SSF100950">
    <property type="entry name" value="NagB/RpiA/CoA transferase-like"/>
    <property type="match status" value="1"/>
</dbReference>
<dbReference type="PANTHER" id="PTHR30363">
    <property type="entry name" value="HTH-TYPE TRANSCRIPTIONAL REGULATOR SRLR-RELATED"/>
    <property type="match status" value="1"/>
</dbReference>
<name>A0A075R6D9_BRELA</name>
<dbReference type="PROSITE" id="PS51000">
    <property type="entry name" value="HTH_DEOR_2"/>
    <property type="match status" value="1"/>
</dbReference>
<dbReference type="Pfam" id="PF00455">
    <property type="entry name" value="DeoRC"/>
    <property type="match status" value="1"/>
</dbReference>
<dbReference type="InterPro" id="IPR037171">
    <property type="entry name" value="NagB/RpiA_transferase-like"/>
</dbReference>
<proteinExistence type="predicted"/>
<dbReference type="SMART" id="SM00420">
    <property type="entry name" value="HTH_DEOR"/>
    <property type="match status" value="1"/>
</dbReference>
<evidence type="ECO:0000313" key="4">
    <source>
        <dbReference type="EMBL" id="AIG27384.1"/>
    </source>
</evidence>
<keyword evidence="5" id="KW-1185">Reference proteome</keyword>
<dbReference type="SUPFAM" id="SSF46785">
    <property type="entry name" value="Winged helix' DNA-binding domain"/>
    <property type="match status" value="1"/>
</dbReference>
<dbReference type="Pfam" id="PF08220">
    <property type="entry name" value="HTH_DeoR"/>
    <property type="match status" value="1"/>
</dbReference>
<dbReference type="eggNOG" id="COG1349">
    <property type="taxonomic scope" value="Bacteria"/>
</dbReference>
<keyword evidence="1" id="KW-0805">Transcription regulation</keyword>
<organism evidence="4 5">
    <name type="scientific">Brevibacillus laterosporus LMG 15441</name>
    <dbReference type="NCBI Taxonomy" id="1042163"/>
    <lineage>
        <taxon>Bacteria</taxon>
        <taxon>Bacillati</taxon>
        <taxon>Bacillota</taxon>
        <taxon>Bacilli</taxon>
        <taxon>Bacillales</taxon>
        <taxon>Paenibacillaceae</taxon>
        <taxon>Brevibacillus</taxon>
    </lineage>
</organism>